<reference evidence="2" key="1">
    <citation type="submission" date="2023-06" db="EMBL/GenBank/DDBJ databases">
        <authorList>
            <consortium name="Lawrence Berkeley National Laboratory"/>
            <person name="Ahrendt S."/>
            <person name="Sahu N."/>
            <person name="Indic B."/>
            <person name="Wong-Bajracharya J."/>
            <person name="Merenyi Z."/>
            <person name="Ke H.-M."/>
            <person name="Monk M."/>
            <person name="Kocsube S."/>
            <person name="Drula E."/>
            <person name="Lipzen A."/>
            <person name="Balint B."/>
            <person name="Henrissat B."/>
            <person name="Andreopoulos B."/>
            <person name="Martin F.M."/>
            <person name="Harder C.B."/>
            <person name="Rigling D."/>
            <person name="Ford K.L."/>
            <person name="Foster G.D."/>
            <person name="Pangilinan J."/>
            <person name="Papanicolaou A."/>
            <person name="Barry K."/>
            <person name="LaButti K."/>
            <person name="Viragh M."/>
            <person name="Koriabine M."/>
            <person name="Yan M."/>
            <person name="Riley R."/>
            <person name="Champramary S."/>
            <person name="Plett K.L."/>
            <person name="Tsai I.J."/>
            <person name="Slot J."/>
            <person name="Sipos G."/>
            <person name="Plett J."/>
            <person name="Nagy L.G."/>
            <person name="Grigoriev I.V."/>
        </authorList>
    </citation>
    <scope>NUCLEOTIDE SEQUENCE</scope>
    <source>
        <strain evidence="2">ICMP 16352</strain>
    </source>
</reference>
<dbReference type="EMBL" id="JAUEPR010000008">
    <property type="protein sequence ID" value="KAK0481542.1"/>
    <property type="molecule type" value="Genomic_DNA"/>
</dbReference>
<dbReference type="Gene3D" id="3.20.10.10">
    <property type="entry name" value="D-amino Acid Aminotransferase, subunit A, domain 2"/>
    <property type="match status" value="1"/>
</dbReference>
<dbReference type="InterPro" id="IPR036038">
    <property type="entry name" value="Aminotransferase-like"/>
</dbReference>
<dbReference type="AlphaFoldDB" id="A0AA39U9X7"/>
<dbReference type="InterPro" id="IPR001544">
    <property type="entry name" value="Aminotrans_IV"/>
</dbReference>
<keyword evidence="2" id="KW-0808">Transferase</keyword>
<keyword evidence="2" id="KW-0032">Aminotransferase</keyword>
<dbReference type="PANTHER" id="PTHR42743:SF11">
    <property type="entry name" value="AMINODEOXYCHORISMATE LYASE"/>
    <property type="match status" value="1"/>
</dbReference>
<dbReference type="Pfam" id="PF01063">
    <property type="entry name" value="Aminotran_4"/>
    <property type="match status" value="1"/>
</dbReference>
<protein>
    <submittedName>
        <fullName evidence="2">Aminotransferase</fullName>
    </submittedName>
</protein>
<accession>A0AA39U9X7</accession>
<gene>
    <name evidence="2" type="ORF">IW261DRAFT_1681658</name>
</gene>
<comment type="similarity">
    <text evidence="1">Belongs to the class-IV pyridoxal-phosphate-dependent aminotransferase family.</text>
</comment>
<dbReference type="InterPro" id="IPR043132">
    <property type="entry name" value="BCAT-like_C"/>
</dbReference>
<comment type="caution">
    <text evidence="2">The sequence shown here is derived from an EMBL/GenBank/DDBJ whole genome shotgun (WGS) entry which is preliminary data.</text>
</comment>
<dbReference type="SUPFAM" id="SSF56752">
    <property type="entry name" value="D-aminoacid aminotransferase-like PLP-dependent enzymes"/>
    <property type="match status" value="1"/>
</dbReference>
<dbReference type="GO" id="GO:0008483">
    <property type="term" value="F:transaminase activity"/>
    <property type="evidence" value="ECO:0007669"/>
    <property type="project" value="UniProtKB-KW"/>
</dbReference>
<evidence type="ECO:0000313" key="3">
    <source>
        <dbReference type="Proteomes" id="UP001175227"/>
    </source>
</evidence>
<name>A0AA39U9X7_9AGAR</name>
<proteinExistence type="inferred from homology"/>
<dbReference type="Gene3D" id="3.30.470.10">
    <property type="match status" value="1"/>
</dbReference>
<dbReference type="GO" id="GO:0046394">
    <property type="term" value="P:carboxylic acid biosynthetic process"/>
    <property type="evidence" value="ECO:0007669"/>
    <property type="project" value="UniProtKB-ARBA"/>
</dbReference>
<keyword evidence="3" id="KW-1185">Reference proteome</keyword>
<dbReference type="Proteomes" id="UP001175227">
    <property type="component" value="Unassembled WGS sequence"/>
</dbReference>
<evidence type="ECO:0000256" key="1">
    <source>
        <dbReference type="ARBA" id="ARBA00009320"/>
    </source>
</evidence>
<dbReference type="InterPro" id="IPR050571">
    <property type="entry name" value="Class-IV_PLP-Dep_Aminotrnsfr"/>
</dbReference>
<sequence>MTTAEYELLLATRYDPLLERLGWNYDELRPSPFLLLRYHYDRLVAAIEQHGWRDVGGVSYTAVKTAAQDAVSKTADPARAYKVRITLSQSGTLTATATPTPPLAYDPTSPAFFKPNSDSGTLYGQVLAVALDTQPTPTSLFTSTKTTRRQVYDDARSRAALPPVGATSSASTVLSEVVLHNEHGAITEASVSNVAFYRSPHWVTPGLSTGCLPGVLRRWMLEQGRIREAPDDNTFTLDNVKPGDWVLILNSVSGCRVGRIQGGLTVLQYTILGLGLGPRTFWDH</sequence>
<evidence type="ECO:0000313" key="2">
    <source>
        <dbReference type="EMBL" id="KAK0481542.1"/>
    </source>
</evidence>
<organism evidence="2 3">
    <name type="scientific">Armillaria novae-zelandiae</name>
    <dbReference type="NCBI Taxonomy" id="153914"/>
    <lineage>
        <taxon>Eukaryota</taxon>
        <taxon>Fungi</taxon>
        <taxon>Dikarya</taxon>
        <taxon>Basidiomycota</taxon>
        <taxon>Agaricomycotina</taxon>
        <taxon>Agaricomycetes</taxon>
        <taxon>Agaricomycetidae</taxon>
        <taxon>Agaricales</taxon>
        <taxon>Marasmiineae</taxon>
        <taxon>Physalacriaceae</taxon>
        <taxon>Armillaria</taxon>
    </lineage>
</organism>
<dbReference type="InterPro" id="IPR043131">
    <property type="entry name" value="BCAT-like_N"/>
</dbReference>
<dbReference type="PANTHER" id="PTHR42743">
    <property type="entry name" value="AMINO-ACID AMINOTRANSFERASE"/>
    <property type="match status" value="1"/>
</dbReference>